<comment type="cofactor">
    <cofactor evidence="1">
        <name>Mg(2+)</name>
        <dbReference type="ChEBI" id="CHEBI:18420"/>
    </cofactor>
</comment>
<dbReference type="InterPro" id="IPR027417">
    <property type="entry name" value="P-loop_NTPase"/>
</dbReference>
<dbReference type="Pfam" id="PF05970">
    <property type="entry name" value="PIF1"/>
    <property type="match status" value="1"/>
</dbReference>
<comment type="catalytic activity">
    <reaction evidence="1">
        <text>ATP + H2O = ADP + phosphate + H(+)</text>
        <dbReference type="Rhea" id="RHEA:13065"/>
        <dbReference type="ChEBI" id="CHEBI:15377"/>
        <dbReference type="ChEBI" id="CHEBI:15378"/>
        <dbReference type="ChEBI" id="CHEBI:30616"/>
        <dbReference type="ChEBI" id="CHEBI:43474"/>
        <dbReference type="ChEBI" id="CHEBI:456216"/>
        <dbReference type="EC" id="5.6.2.3"/>
    </reaction>
</comment>
<proteinExistence type="inferred from homology"/>
<dbReference type="Proteomes" id="UP000478052">
    <property type="component" value="Unassembled WGS sequence"/>
</dbReference>
<dbReference type="PANTHER" id="PTHR47642:SF5">
    <property type="entry name" value="ATP-DEPENDENT DNA HELICASE"/>
    <property type="match status" value="1"/>
</dbReference>
<gene>
    <name evidence="3" type="ORF">FWK35_00022529</name>
</gene>
<dbReference type="PANTHER" id="PTHR47642">
    <property type="entry name" value="ATP-DEPENDENT DNA HELICASE"/>
    <property type="match status" value="1"/>
</dbReference>
<dbReference type="Gene3D" id="3.40.50.300">
    <property type="entry name" value="P-loop containing nucleotide triphosphate hydrolases"/>
    <property type="match status" value="1"/>
</dbReference>
<dbReference type="AlphaFoldDB" id="A0A6G0Y6B6"/>
<dbReference type="GO" id="GO:0006310">
    <property type="term" value="P:DNA recombination"/>
    <property type="evidence" value="ECO:0007669"/>
    <property type="project" value="UniProtKB-KW"/>
</dbReference>
<accession>A0A6G0Y6B6</accession>
<keyword evidence="1 3" id="KW-0347">Helicase</keyword>
<dbReference type="EMBL" id="VUJU01005945">
    <property type="protein sequence ID" value="KAF0749848.1"/>
    <property type="molecule type" value="Genomic_DNA"/>
</dbReference>
<dbReference type="GO" id="GO:0000723">
    <property type="term" value="P:telomere maintenance"/>
    <property type="evidence" value="ECO:0007669"/>
    <property type="project" value="InterPro"/>
</dbReference>
<comment type="caution">
    <text evidence="3">The sequence shown here is derived from an EMBL/GenBank/DDBJ whole genome shotgun (WGS) entry which is preliminary data.</text>
</comment>
<name>A0A6G0Y6B6_APHCR</name>
<dbReference type="GO" id="GO:0043139">
    <property type="term" value="F:5'-3' DNA helicase activity"/>
    <property type="evidence" value="ECO:0007669"/>
    <property type="project" value="UniProtKB-EC"/>
</dbReference>
<feature type="domain" description="DNA helicase Pif1-like DEAD-box helicase" evidence="2">
    <location>
        <begin position="388"/>
        <end position="551"/>
    </location>
</feature>
<dbReference type="GO" id="GO:0016787">
    <property type="term" value="F:hydrolase activity"/>
    <property type="evidence" value="ECO:0007669"/>
    <property type="project" value="UniProtKB-KW"/>
</dbReference>
<dbReference type="EC" id="5.6.2.3" evidence="1"/>
<dbReference type="GO" id="GO:0006281">
    <property type="term" value="P:DNA repair"/>
    <property type="evidence" value="ECO:0007669"/>
    <property type="project" value="UniProtKB-KW"/>
</dbReference>
<evidence type="ECO:0000313" key="3">
    <source>
        <dbReference type="EMBL" id="KAF0749848.1"/>
    </source>
</evidence>
<evidence type="ECO:0000256" key="1">
    <source>
        <dbReference type="RuleBase" id="RU363044"/>
    </source>
</evidence>
<dbReference type="InterPro" id="IPR010285">
    <property type="entry name" value="DNA_helicase_pif1-like_DEAD"/>
</dbReference>
<organism evidence="3 4">
    <name type="scientific">Aphis craccivora</name>
    <name type="common">Cowpea aphid</name>
    <dbReference type="NCBI Taxonomy" id="307492"/>
    <lineage>
        <taxon>Eukaryota</taxon>
        <taxon>Metazoa</taxon>
        <taxon>Ecdysozoa</taxon>
        <taxon>Arthropoda</taxon>
        <taxon>Hexapoda</taxon>
        <taxon>Insecta</taxon>
        <taxon>Pterygota</taxon>
        <taxon>Neoptera</taxon>
        <taxon>Paraneoptera</taxon>
        <taxon>Hemiptera</taxon>
        <taxon>Sternorrhyncha</taxon>
        <taxon>Aphidomorpha</taxon>
        <taxon>Aphidoidea</taxon>
        <taxon>Aphididae</taxon>
        <taxon>Aphidini</taxon>
        <taxon>Aphis</taxon>
        <taxon>Aphis</taxon>
    </lineage>
</organism>
<keyword evidence="1" id="KW-0547">Nucleotide-binding</keyword>
<dbReference type="OrthoDB" id="5804956at2759"/>
<dbReference type="GO" id="GO:0005524">
    <property type="term" value="F:ATP binding"/>
    <property type="evidence" value="ECO:0007669"/>
    <property type="project" value="UniProtKB-KW"/>
</dbReference>
<dbReference type="InterPro" id="IPR051055">
    <property type="entry name" value="PIF1_helicase"/>
</dbReference>
<protein>
    <recommendedName>
        <fullName evidence="1">ATP-dependent DNA helicase</fullName>
        <ecNumber evidence="1">5.6.2.3</ecNumber>
    </recommendedName>
</protein>
<evidence type="ECO:0000313" key="4">
    <source>
        <dbReference type="Proteomes" id="UP000478052"/>
    </source>
</evidence>
<keyword evidence="1" id="KW-0234">DNA repair</keyword>
<sequence length="572" mass="65751">MVYYDKQAMLLQQEKYIQEVWVILNDRFDNSKDAVDNRLEAEWIIKWYQDMTEELESASSGVTELSVEALSKGPENNNLTSKKIDLQGGDHNAILTCVSPSHLMYDQFTIYLIQSSGTNETSTKLCQQVKVHADPLAWFEKILDFLTFPDIFPTGKYGLHETRSKPIRNCDYIKARLLSKHPRYRRNISYLFSLSNDCAMRQVSGGVYQVMSITNSKEKFTKELYLRQVENGEMDRGNKKLNNVFNRLRNTKEYWKKSMCDLNDQRIWSSHLFLRDVNSDLDTLKLTANELIALDPVSVARFMDDRFKAILEAIYSCDHPLGGPCLYHFRSREYQQRGMDHFHMVAWVNDAPIIGLSSKEEIARFIMRGIKDVKQDDNFDLEQITNLMNTDQRRIFDAVYNSVKEGRNICRKFVTGEAGTGKSFVIKCLVQSITKELKREVVVVAPTGIAAFNIGGLTMHRLLQLPVEHKRGTPTYYPLPDAAIENIREKLRNVALIIIDEISMVSSVNFLYTHIRVQEIFNSFDDPEPFGKRHMLLFGDLLQVPPVSDSPVFLPVSKAVLNKCIHAMAPVD</sequence>
<evidence type="ECO:0000259" key="2">
    <source>
        <dbReference type="Pfam" id="PF05970"/>
    </source>
</evidence>
<keyword evidence="1" id="KW-0227">DNA damage</keyword>
<keyword evidence="4" id="KW-1185">Reference proteome</keyword>
<keyword evidence="1" id="KW-0067">ATP-binding</keyword>
<reference evidence="3 4" key="1">
    <citation type="submission" date="2019-08" db="EMBL/GenBank/DDBJ databases">
        <title>Whole genome of Aphis craccivora.</title>
        <authorList>
            <person name="Voronova N.V."/>
            <person name="Shulinski R.S."/>
            <person name="Bandarenka Y.V."/>
            <person name="Zhorov D.G."/>
            <person name="Warner D."/>
        </authorList>
    </citation>
    <scope>NUCLEOTIDE SEQUENCE [LARGE SCALE GENOMIC DNA]</scope>
    <source>
        <strain evidence="3">180601</strain>
        <tissue evidence="3">Whole Body</tissue>
    </source>
</reference>
<dbReference type="SUPFAM" id="SSF52540">
    <property type="entry name" value="P-loop containing nucleoside triphosphate hydrolases"/>
    <property type="match status" value="1"/>
</dbReference>
<comment type="similarity">
    <text evidence="1">Belongs to the helicase family.</text>
</comment>
<keyword evidence="1" id="KW-0233">DNA recombination</keyword>
<keyword evidence="1" id="KW-0378">Hydrolase</keyword>